<feature type="transmembrane region" description="Helical" evidence="1">
    <location>
        <begin position="12"/>
        <end position="30"/>
    </location>
</feature>
<dbReference type="PATRIC" id="fig|1229908.8.peg.329"/>
<gene>
    <name evidence="2" type="ORF">NKOR_01575</name>
</gene>
<proteinExistence type="predicted"/>
<sequence>MTLPYEQFMSNQIVTLAYIIIGILIILGTGKLKEIFGITEEVRSGQERDQVMILAVWHFWLFSH</sequence>
<keyword evidence="1" id="KW-1133">Transmembrane helix</keyword>
<evidence type="ECO:0000313" key="3">
    <source>
        <dbReference type="Proteomes" id="UP000006101"/>
    </source>
</evidence>
<accession>K0B6V4</accession>
<evidence type="ECO:0000256" key="1">
    <source>
        <dbReference type="SAM" id="Phobius"/>
    </source>
</evidence>
<dbReference type="KEGG" id="nkr:NKOR_01575"/>
<name>K0B6V4_9ARCH</name>
<dbReference type="Proteomes" id="UP000006101">
    <property type="component" value="Chromosome"/>
</dbReference>
<dbReference type="AlphaFoldDB" id="K0B6V4"/>
<dbReference type="HOGENOM" id="CLU_2856910_0_0_2"/>
<reference evidence="2 3" key="1">
    <citation type="journal article" date="2012" name="J. Bacteriol.">
        <title>Draft Genome Sequence of an Ammonia-Oxidizing Archaeon, "Candidatus Nitrosopumilus koreensis" AR1, from Marine Sediment.</title>
        <authorList>
            <person name="Park S.J."/>
            <person name="Kim J.G."/>
            <person name="Jung M.Y."/>
            <person name="Kim S.J."/>
            <person name="Cha I.T."/>
            <person name="Kwon K."/>
            <person name="Lee J.H."/>
            <person name="Rhee S.K."/>
        </authorList>
    </citation>
    <scope>NUCLEOTIDE SEQUENCE [LARGE SCALE GENOMIC DNA]</scope>
    <source>
        <strain evidence="2 3">AR1</strain>
    </source>
</reference>
<evidence type="ECO:0000313" key="2">
    <source>
        <dbReference type="EMBL" id="AFS80221.1"/>
    </source>
</evidence>
<dbReference type="EMBL" id="CP003842">
    <property type="protein sequence ID" value="AFS80221.1"/>
    <property type="molecule type" value="Genomic_DNA"/>
</dbReference>
<organism evidence="2 3">
    <name type="scientific">Candidatus Nitrosopumilus koreensis AR1</name>
    <dbReference type="NCBI Taxonomy" id="1229908"/>
    <lineage>
        <taxon>Archaea</taxon>
        <taxon>Nitrososphaerota</taxon>
        <taxon>Nitrososphaeria</taxon>
        <taxon>Nitrosopumilales</taxon>
        <taxon>Nitrosopumilaceae</taxon>
        <taxon>Nitrosopumilus</taxon>
    </lineage>
</organism>
<keyword evidence="1" id="KW-0812">Transmembrane</keyword>
<keyword evidence="1" id="KW-0472">Membrane</keyword>
<keyword evidence="3" id="KW-1185">Reference proteome</keyword>
<protein>
    <submittedName>
        <fullName evidence="2">Uncharacterized protein</fullName>
    </submittedName>
</protein>